<dbReference type="CDD" id="cd16377">
    <property type="entry name" value="23S_rRNA_IVP_like"/>
    <property type="match status" value="1"/>
</dbReference>
<dbReference type="InterPro" id="IPR012657">
    <property type="entry name" value="23S_rRNA-intervening_sequence"/>
</dbReference>
<gene>
    <name evidence="1" type="ORF">LV89_01055</name>
</gene>
<dbReference type="Pfam" id="PF05635">
    <property type="entry name" value="23S_rRNA_IVP"/>
    <property type="match status" value="1"/>
</dbReference>
<dbReference type="RefSeq" id="WP_109741827.1">
    <property type="nucleotide sequence ID" value="NZ_QGGO01000004.1"/>
</dbReference>
<sequence>MKIQKFEDLIAWQKAQTLALQIYKTYAPLRDWGFKDQIQRASVSVSNNIAEGFGRNSLLEYIRFLYIAHASCNEVKSMIYLSFGLNYISEETQNELIEMCNEEGRIINGLIGSLQKLKPNS</sequence>
<dbReference type="Gene3D" id="1.20.1440.60">
    <property type="entry name" value="23S rRNA-intervening sequence"/>
    <property type="match status" value="1"/>
</dbReference>
<dbReference type="InterPro" id="IPR036583">
    <property type="entry name" value="23S_rRNA_IVS_sf"/>
</dbReference>
<organism evidence="1 2">
    <name type="scientific">Arcicella aurantiaca</name>
    <dbReference type="NCBI Taxonomy" id="591202"/>
    <lineage>
        <taxon>Bacteria</taxon>
        <taxon>Pseudomonadati</taxon>
        <taxon>Bacteroidota</taxon>
        <taxon>Cytophagia</taxon>
        <taxon>Cytophagales</taxon>
        <taxon>Flectobacillaceae</taxon>
        <taxon>Arcicella</taxon>
    </lineage>
</organism>
<dbReference type="OrthoDB" id="5515766at2"/>
<dbReference type="PANTHER" id="PTHR38471:SF2">
    <property type="entry name" value="FOUR HELIX BUNDLE PROTEIN"/>
    <property type="match status" value="1"/>
</dbReference>
<dbReference type="SUPFAM" id="SSF158446">
    <property type="entry name" value="IVS-encoded protein-like"/>
    <property type="match status" value="1"/>
</dbReference>
<dbReference type="Proteomes" id="UP000245489">
    <property type="component" value="Unassembled WGS sequence"/>
</dbReference>
<comment type="caution">
    <text evidence="1">The sequence shown here is derived from an EMBL/GenBank/DDBJ whole genome shotgun (WGS) entry which is preliminary data.</text>
</comment>
<evidence type="ECO:0000313" key="1">
    <source>
        <dbReference type="EMBL" id="PWK28272.1"/>
    </source>
</evidence>
<accession>A0A316EF16</accession>
<protein>
    <submittedName>
        <fullName evidence="1">Four helix bundle protein</fullName>
    </submittedName>
</protein>
<keyword evidence="2" id="KW-1185">Reference proteome</keyword>
<dbReference type="PANTHER" id="PTHR38471">
    <property type="entry name" value="FOUR HELIX BUNDLE PROTEIN"/>
    <property type="match status" value="1"/>
</dbReference>
<name>A0A316EF16_9BACT</name>
<dbReference type="NCBIfam" id="TIGR02436">
    <property type="entry name" value="four helix bundle protein"/>
    <property type="match status" value="1"/>
</dbReference>
<proteinExistence type="predicted"/>
<evidence type="ECO:0000313" key="2">
    <source>
        <dbReference type="Proteomes" id="UP000245489"/>
    </source>
</evidence>
<reference evidence="1 2" key="1">
    <citation type="submission" date="2018-05" db="EMBL/GenBank/DDBJ databases">
        <title>Genomic Encyclopedia of Archaeal and Bacterial Type Strains, Phase II (KMG-II): from individual species to whole genera.</title>
        <authorList>
            <person name="Goeker M."/>
        </authorList>
    </citation>
    <scope>NUCLEOTIDE SEQUENCE [LARGE SCALE GENOMIC DNA]</scope>
    <source>
        <strain evidence="1 2">DSM 22214</strain>
    </source>
</reference>
<dbReference type="AlphaFoldDB" id="A0A316EF16"/>
<dbReference type="EMBL" id="QGGO01000004">
    <property type="protein sequence ID" value="PWK28272.1"/>
    <property type="molecule type" value="Genomic_DNA"/>
</dbReference>